<feature type="transmembrane region" description="Helical" evidence="1">
    <location>
        <begin position="33"/>
        <end position="52"/>
    </location>
</feature>
<evidence type="ECO:0000313" key="2">
    <source>
        <dbReference type="EMBL" id="WRO21194.1"/>
    </source>
</evidence>
<keyword evidence="1" id="KW-0472">Membrane</keyword>
<proteinExistence type="predicted"/>
<evidence type="ECO:0000256" key="1">
    <source>
        <dbReference type="SAM" id="Phobius"/>
    </source>
</evidence>
<gene>
    <name evidence="2" type="ORF">MFMK1_000990</name>
</gene>
<organism evidence="2 3">
    <name type="scientific">Metallumcola ferriviriculae</name>
    <dbReference type="NCBI Taxonomy" id="3039180"/>
    <lineage>
        <taxon>Bacteria</taxon>
        <taxon>Bacillati</taxon>
        <taxon>Bacillota</taxon>
        <taxon>Clostridia</taxon>
        <taxon>Neomoorellales</taxon>
        <taxon>Desulfitibacteraceae</taxon>
        <taxon>Metallumcola</taxon>
    </lineage>
</organism>
<evidence type="ECO:0000313" key="3">
    <source>
        <dbReference type="Proteomes" id="UP001329915"/>
    </source>
</evidence>
<keyword evidence="1" id="KW-0812">Transmembrane</keyword>
<feature type="transmembrane region" description="Helical" evidence="1">
    <location>
        <begin position="6"/>
        <end position="26"/>
    </location>
</feature>
<feature type="transmembrane region" description="Helical" evidence="1">
    <location>
        <begin position="85"/>
        <end position="108"/>
    </location>
</feature>
<keyword evidence="3" id="KW-1185">Reference proteome</keyword>
<dbReference type="KEGG" id="dbc:MFMK1_000990"/>
<feature type="transmembrane region" description="Helical" evidence="1">
    <location>
        <begin position="58"/>
        <end position="78"/>
    </location>
</feature>
<dbReference type="AlphaFoldDB" id="A0AAU0UM02"/>
<protein>
    <submittedName>
        <fullName evidence="2">Uncharacterized protein</fullName>
    </submittedName>
</protein>
<dbReference type="RefSeq" id="WP_366924050.1">
    <property type="nucleotide sequence ID" value="NZ_CP121694.1"/>
</dbReference>
<dbReference type="EMBL" id="CP121694">
    <property type="protein sequence ID" value="WRO21194.1"/>
    <property type="molecule type" value="Genomic_DNA"/>
</dbReference>
<keyword evidence="1" id="KW-1133">Transmembrane helix</keyword>
<feature type="transmembrane region" description="Helical" evidence="1">
    <location>
        <begin position="128"/>
        <end position="151"/>
    </location>
</feature>
<name>A0AAU0UM02_9FIRM</name>
<sequence length="163" mass="18558">MVHPIPWYIALVESVPETFLLLSLSLRLFNIKITVKQLLLISFLTAFVGYLARLLPVFFGLHTIVMLVFGTLLLYAFSQVPLLKGFICVMTGALLTGVTQFLTLPILFNTLSIDLDITKTNPWWNFGLFIPSAVLMILLYIIVVKFDFVLYDLSENIRNENLE</sequence>
<reference evidence="2 3" key="1">
    <citation type="submission" date="2023-04" db="EMBL/GenBank/DDBJ databases">
        <authorList>
            <person name="Hsu D."/>
        </authorList>
    </citation>
    <scope>NUCLEOTIDE SEQUENCE [LARGE SCALE GENOMIC DNA]</scope>
    <source>
        <strain evidence="2 3">MK1</strain>
    </source>
</reference>
<dbReference type="Proteomes" id="UP001329915">
    <property type="component" value="Chromosome"/>
</dbReference>
<accession>A0AAU0UM02</accession>